<feature type="binding site" evidence="5">
    <location>
        <position position="215"/>
    </location>
    <ligand>
        <name>ATP</name>
        <dbReference type="ChEBI" id="CHEBI:30616"/>
    </ligand>
</feature>
<proteinExistence type="predicted"/>
<feature type="compositionally biased region" description="Low complexity" evidence="6">
    <location>
        <begin position="159"/>
        <end position="172"/>
    </location>
</feature>
<sequence length="473" mass="53323">MLTRSSTNNIRQTNTTPEWADQPDHFTHMTHSSDTILKREETMHLEAPTSLPTEHRYMRSSNSSSSSGGFGSSTSNSSRSSPQPSREQRIMEPTEFDDLIDGKHFLSSADEVDEDTEHYAASSSSSSDTSSTIRPSKRRKKTAPASRPKKKTASSYRPKQSAKSKSTSNNNSDINLPPITLSIDPQDLKLKRILGEGQMGMVMLAEYHSVPVACKFRRAKRNKQTFEDAITRELAFAARLSVCPYMNPCIGILRCKQARGGRLIRGDDLYIVQRYYENGDLRDYMEKLQDNYFHESQVLQIALTLFAGLADAHKMNIGILDLKLENILIDSCGSAWITDFGSCVELRGDDDWIDLRYVGVQWTKAVAAPEMLHQHSFSKKSDVFMAASIIAEALTPQLSDEEFAKNVLARAKNGTVKFNHKKIHPMYREFVPILKRALANDPDERPTAEQIYKVLLEMRSLSMKEGIQQRTVT</sequence>
<keyword evidence="1" id="KW-0808">Transferase</keyword>
<dbReference type="GO" id="GO:0004674">
    <property type="term" value="F:protein serine/threonine kinase activity"/>
    <property type="evidence" value="ECO:0007669"/>
    <property type="project" value="TreeGrafter"/>
</dbReference>
<name>A0A077X1Y2_9FUNG</name>
<keyword evidence="4 5" id="KW-0067">ATP-binding</keyword>
<dbReference type="PANTHER" id="PTHR44329">
    <property type="entry name" value="SERINE/THREONINE-PROTEIN KINASE TNNI3K-RELATED"/>
    <property type="match status" value="1"/>
</dbReference>
<dbReference type="PROSITE" id="PS50011">
    <property type="entry name" value="PROTEIN_KINASE_DOM"/>
    <property type="match status" value="1"/>
</dbReference>
<feature type="compositionally biased region" description="Low complexity" evidence="6">
    <location>
        <begin position="59"/>
        <end position="81"/>
    </location>
</feature>
<dbReference type="SMART" id="SM00220">
    <property type="entry name" value="S_TKc"/>
    <property type="match status" value="1"/>
</dbReference>
<feature type="compositionally biased region" description="Low complexity" evidence="6">
    <location>
        <begin position="122"/>
        <end position="132"/>
    </location>
</feature>
<dbReference type="PANTHER" id="PTHR44329:SF288">
    <property type="entry name" value="MITOGEN-ACTIVATED PROTEIN KINASE KINASE KINASE 20"/>
    <property type="match status" value="1"/>
</dbReference>
<dbReference type="InterPro" id="IPR017441">
    <property type="entry name" value="Protein_kinase_ATP_BS"/>
</dbReference>
<evidence type="ECO:0000256" key="6">
    <source>
        <dbReference type="SAM" id="MobiDB-lite"/>
    </source>
</evidence>
<gene>
    <name evidence="8" type="ORF">LRAMOSA06045</name>
</gene>
<dbReference type="Pfam" id="PF00069">
    <property type="entry name" value="Pkinase"/>
    <property type="match status" value="1"/>
</dbReference>
<protein>
    <recommendedName>
        <fullName evidence="7">Protein kinase domain-containing protein</fullName>
    </recommendedName>
</protein>
<evidence type="ECO:0000256" key="5">
    <source>
        <dbReference type="PROSITE-ProRule" id="PRU10141"/>
    </source>
</evidence>
<evidence type="ECO:0000256" key="1">
    <source>
        <dbReference type="ARBA" id="ARBA00022679"/>
    </source>
</evidence>
<organism evidence="8">
    <name type="scientific">Lichtheimia ramosa</name>
    <dbReference type="NCBI Taxonomy" id="688394"/>
    <lineage>
        <taxon>Eukaryota</taxon>
        <taxon>Fungi</taxon>
        <taxon>Fungi incertae sedis</taxon>
        <taxon>Mucoromycota</taxon>
        <taxon>Mucoromycotina</taxon>
        <taxon>Mucoromycetes</taxon>
        <taxon>Mucorales</taxon>
        <taxon>Lichtheimiaceae</taxon>
        <taxon>Lichtheimia</taxon>
    </lineage>
</organism>
<evidence type="ECO:0000259" key="7">
    <source>
        <dbReference type="PROSITE" id="PS50011"/>
    </source>
</evidence>
<evidence type="ECO:0000256" key="3">
    <source>
        <dbReference type="ARBA" id="ARBA00022777"/>
    </source>
</evidence>
<dbReference type="InterPro" id="IPR011009">
    <property type="entry name" value="Kinase-like_dom_sf"/>
</dbReference>
<feature type="compositionally biased region" description="Basic residues" evidence="6">
    <location>
        <begin position="135"/>
        <end position="152"/>
    </location>
</feature>
<dbReference type="CDD" id="cd00180">
    <property type="entry name" value="PKc"/>
    <property type="match status" value="1"/>
</dbReference>
<dbReference type="GO" id="GO:0005524">
    <property type="term" value="F:ATP binding"/>
    <property type="evidence" value="ECO:0007669"/>
    <property type="project" value="UniProtKB-UniRule"/>
</dbReference>
<accession>A0A077X1Y2</accession>
<evidence type="ECO:0000313" key="8">
    <source>
        <dbReference type="EMBL" id="CDS13871.1"/>
    </source>
</evidence>
<dbReference type="InterPro" id="IPR000719">
    <property type="entry name" value="Prot_kinase_dom"/>
</dbReference>
<dbReference type="SUPFAM" id="SSF56112">
    <property type="entry name" value="Protein kinase-like (PK-like)"/>
    <property type="match status" value="1"/>
</dbReference>
<feature type="compositionally biased region" description="Polar residues" evidence="6">
    <location>
        <begin position="1"/>
        <end position="17"/>
    </location>
</feature>
<evidence type="ECO:0000256" key="4">
    <source>
        <dbReference type="ARBA" id="ARBA00022840"/>
    </source>
</evidence>
<feature type="region of interest" description="Disordered" evidence="6">
    <location>
        <begin position="113"/>
        <end position="179"/>
    </location>
</feature>
<keyword evidence="3" id="KW-0418">Kinase</keyword>
<dbReference type="InterPro" id="IPR051681">
    <property type="entry name" value="Ser/Thr_Kinases-Pseudokinases"/>
</dbReference>
<dbReference type="EMBL" id="LK023385">
    <property type="protein sequence ID" value="CDS13871.1"/>
    <property type="molecule type" value="Genomic_DNA"/>
</dbReference>
<dbReference type="Gene3D" id="3.30.200.20">
    <property type="entry name" value="Phosphorylase Kinase, domain 1"/>
    <property type="match status" value="1"/>
</dbReference>
<dbReference type="PROSITE" id="PS00107">
    <property type="entry name" value="PROTEIN_KINASE_ATP"/>
    <property type="match status" value="1"/>
</dbReference>
<feature type="domain" description="Protein kinase" evidence="7">
    <location>
        <begin position="188"/>
        <end position="461"/>
    </location>
</feature>
<dbReference type="Gene3D" id="1.10.510.10">
    <property type="entry name" value="Transferase(Phosphotransferase) domain 1"/>
    <property type="match status" value="1"/>
</dbReference>
<evidence type="ECO:0000256" key="2">
    <source>
        <dbReference type="ARBA" id="ARBA00022741"/>
    </source>
</evidence>
<dbReference type="AlphaFoldDB" id="A0A077X1Y2"/>
<keyword evidence="2 5" id="KW-0547">Nucleotide-binding</keyword>
<feature type="region of interest" description="Disordered" evidence="6">
    <location>
        <begin position="1"/>
        <end position="90"/>
    </location>
</feature>
<reference evidence="8" key="1">
    <citation type="journal article" date="2014" name="Genome Announc.">
        <title>De novo whole-genome sequence and genome annotation of Lichtheimia ramosa.</title>
        <authorList>
            <person name="Linde J."/>
            <person name="Schwartze V."/>
            <person name="Binder U."/>
            <person name="Lass-Florl C."/>
            <person name="Voigt K."/>
            <person name="Horn F."/>
        </authorList>
    </citation>
    <scope>NUCLEOTIDE SEQUENCE</scope>
    <source>
        <strain evidence="8">JMRC FSU:6197</strain>
    </source>
</reference>
<dbReference type="OrthoDB" id="28230at2759"/>